<accession>A0ABZ1HUP2</accession>
<evidence type="ECO:0000259" key="5">
    <source>
        <dbReference type="PROSITE" id="PS50011"/>
    </source>
</evidence>
<evidence type="ECO:0000313" key="7">
    <source>
        <dbReference type="Proteomes" id="UP001340816"/>
    </source>
</evidence>
<keyword evidence="1" id="KW-0808">Transferase</keyword>
<keyword evidence="3 6" id="KW-0418">Kinase</keyword>
<dbReference type="RefSeq" id="WP_326762813.1">
    <property type="nucleotide sequence ID" value="NZ_CP109135.1"/>
</dbReference>
<evidence type="ECO:0000256" key="4">
    <source>
        <dbReference type="ARBA" id="ARBA00022840"/>
    </source>
</evidence>
<sequence length="925" mass="100357">MDEVQELLAEYGQWQADDALTARERAERLAGMVEVLLRRYLGDEAVELTDLDGHPGVRYDFDGRDHLISFAVETDVGSGRRDVSRAVIRTTRSAGLTGRQGDTRWVLLYWSHTDPGPVDDIVDQVQAFGVVLDRTHLDAALTGLRPLAELVRDVYRRRKPHLTLAELLTASKPAADHWSRAADTPQVPAGVVTYSRGKTAAEPLLVAPKSTHEGRPTGMAWMGQNTLLVTCPEGLLHLDTARGRTHWHLPLTGCHGAPLVRDDDILVLCGTALVRWRQGQLTAIAGGFEGGSVLLAGPDGEPWVQSGSGNTLGTGEGATLALTRAGERTGDQFGFPVTFEASVCSAVWLERRRFLLAARGSCAVIDLARTTDAGPREDWIETPVPYPGHVLRESAGSVFVASPDSSGTGIAVHRMEVAGRTSEPVVEARLGAVLGLTQEPGGSSAYLLASLRDNDVAHVQPLLMKITGSGAAALPPPAPVVPADYDAVRQAARGQRGDYTLDRLPFAEGGQAAVFRAEHTASKTPVAFKRLVGSRSKSTHYTRRMRIEVTSARKWGANPHVMPVLDCSPAHDWFVMPLAEATVEDNRTKLQDPRQLRILVDAVACALADAHQDGWIHRDIKPSNILLLNGRWTVADWGIVRRPSGQTSTAGRLTRAGIGTEGFTAPELLQVGHDATPASDIYSLGQLIGWILTGTPPQTNRPLLPPGPWYGVVRQATQFDPALRPQDIAAFLDLIERETGTSELPVLRAQRLLEAAVTLTDTTAAGQLLALAADHSTSYELYLDVLAKLQVSTARAALLANPAQTTDVVQALAEHADAVDWPERGEADRALQWLLEVAQLAALESQWPLLDAAVQGLCRWDGNWDRWDARDAIKDWLRTLTGDAAHTVAAALRVHPQEARYLYELADERQVHQAIRSAVHSARDF</sequence>
<dbReference type="SUPFAM" id="SSF63829">
    <property type="entry name" value="Calcium-dependent phosphotriesterase"/>
    <property type="match status" value="1"/>
</dbReference>
<dbReference type="GO" id="GO:0004674">
    <property type="term" value="F:protein serine/threonine kinase activity"/>
    <property type="evidence" value="ECO:0007669"/>
    <property type="project" value="UniProtKB-KW"/>
</dbReference>
<evidence type="ECO:0000256" key="1">
    <source>
        <dbReference type="ARBA" id="ARBA00022679"/>
    </source>
</evidence>
<dbReference type="InterPro" id="IPR011009">
    <property type="entry name" value="Kinase-like_dom_sf"/>
</dbReference>
<dbReference type="SMART" id="SM00220">
    <property type="entry name" value="S_TKc"/>
    <property type="match status" value="1"/>
</dbReference>
<dbReference type="PANTHER" id="PTHR43289:SF34">
    <property type="entry name" value="SERINE_THREONINE-PROTEIN KINASE YBDM-RELATED"/>
    <property type="match status" value="1"/>
</dbReference>
<dbReference type="PANTHER" id="PTHR43289">
    <property type="entry name" value="MITOGEN-ACTIVATED PROTEIN KINASE KINASE KINASE 20-RELATED"/>
    <property type="match status" value="1"/>
</dbReference>
<protein>
    <submittedName>
        <fullName evidence="6">Serine/threonine protein kinase</fullName>
    </submittedName>
</protein>
<dbReference type="InterPro" id="IPR000719">
    <property type="entry name" value="Prot_kinase_dom"/>
</dbReference>
<dbReference type="Gene3D" id="3.30.200.20">
    <property type="entry name" value="Phosphorylase Kinase, domain 1"/>
    <property type="match status" value="1"/>
</dbReference>
<dbReference type="Pfam" id="PF00069">
    <property type="entry name" value="Pkinase"/>
    <property type="match status" value="1"/>
</dbReference>
<dbReference type="Proteomes" id="UP001340816">
    <property type="component" value="Chromosome"/>
</dbReference>
<dbReference type="CDD" id="cd14014">
    <property type="entry name" value="STKc_PknB_like"/>
    <property type="match status" value="1"/>
</dbReference>
<evidence type="ECO:0000256" key="2">
    <source>
        <dbReference type="ARBA" id="ARBA00022741"/>
    </source>
</evidence>
<dbReference type="SUPFAM" id="SSF56112">
    <property type="entry name" value="Protein kinase-like (PK-like)"/>
    <property type="match status" value="1"/>
</dbReference>
<dbReference type="EMBL" id="CP109135">
    <property type="protein sequence ID" value="WSD21276.1"/>
    <property type="molecule type" value="Genomic_DNA"/>
</dbReference>
<proteinExistence type="predicted"/>
<feature type="domain" description="Protein kinase" evidence="5">
    <location>
        <begin position="500"/>
        <end position="818"/>
    </location>
</feature>
<name>A0ABZ1HUP2_STRPH</name>
<keyword evidence="7" id="KW-1185">Reference proteome</keyword>
<evidence type="ECO:0000313" key="6">
    <source>
        <dbReference type="EMBL" id="WSD21276.1"/>
    </source>
</evidence>
<keyword evidence="4" id="KW-0067">ATP-binding</keyword>
<keyword evidence="6" id="KW-0723">Serine/threonine-protein kinase</keyword>
<reference evidence="6 7" key="1">
    <citation type="submission" date="2022-10" db="EMBL/GenBank/DDBJ databases">
        <title>The complete genomes of actinobacterial strains from the NBC collection.</title>
        <authorList>
            <person name="Joergensen T.S."/>
            <person name="Alvarez Arevalo M."/>
            <person name="Sterndorff E.B."/>
            <person name="Faurdal D."/>
            <person name="Vuksanovic O."/>
            <person name="Mourched A.-S."/>
            <person name="Charusanti P."/>
            <person name="Shaw S."/>
            <person name="Blin K."/>
            <person name="Weber T."/>
        </authorList>
    </citation>
    <scope>NUCLEOTIDE SEQUENCE [LARGE SCALE GENOMIC DNA]</scope>
    <source>
        <strain evidence="6 7">NBC 01752</strain>
    </source>
</reference>
<evidence type="ECO:0000256" key="3">
    <source>
        <dbReference type="ARBA" id="ARBA00022777"/>
    </source>
</evidence>
<dbReference type="PROSITE" id="PS50011">
    <property type="entry name" value="PROTEIN_KINASE_DOM"/>
    <property type="match status" value="1"/>
</dbReference>
<dbReference type="Gene3D" id="1.10.510.10">
    <property type="entry name" value="Transferase(Phosphotransferase) domain 1"/>
    <property type="match status" value="1"/>
</dbReference>
<keyword evidence="2" id="KW-0547">Nucleotide-binding</keyword>
<organism evidence="6 7">
    <name type="scientific">Streptomyces phaeochromogenes</name>
    <dbReference type="NCBI Taxonomy" id="1923"/>
    <lineage>
        <taxon>Bacteria</taxon>
        <taxon>Bacillati</taxon>
        <taxon>Actinomycetota</taxon>
        <taxon>Actinomycetes</taxon>
        <taxon>Kitasatosporales</taxon>
        <taxon>Streptomycetaceae</taxon>
        <taxon>Streptomyces</taxon>
        <taxon>Streptomyces phaeochromogenes group</taxon>
    </lineage>
</organism>
<gene>
    <name evidence="6" type="ORF">OHB35_53090</name>
</gene>